<sequence length="52" mass="5838">MCVNVGISLLLPRMLAHPGSSRGKRSHLWVGLLWGEKQESNQSLIKNPKRLT</sequence>
<proteinExistence type="predicted"/>
<dbReference type="EMBL" id="KU230356">
    <property type="protein sequence ID" value="ALY07600.1"/>
    <property type="molecule type" value="Genomic_DNA"/>
</dbReference>
<reference evidence="2" key="1">
    <citation type="submission" date="2015-12" db="EMBL/GenBank/DDBJ databases">
        <authorList>
            <person name="Sencilo A."/>
            <person name="Bamford D.H."/>
            <person name="Roine E."/>
        </authorList>
    </citation>
    <scope>NUCLEOTIDE SEQUENCE [LARGE SCALE GENOMIC DNA]</scope>
</reference>
<accession>A0A1L2BX27</accession>
<keyword evidence="2" id="KW-1185">Reference proteome</keyword>
<gene>
    <name evidence="1" type="ORF">2AV2_148</name>
</gene>
<evidence type="ECO:0000313" key="2">
    <source>
        <dbReference type="Proteomes" id="UP000225722"/>
    </source>
</evidence>
<evidence type="ECO:0000313" key="1">
    <source>
        <dbReference type="EMBL" id="ALY07600.1"/>
    </source>
</evidence>
<dbReference type="Proteomes" id="UP000225722">
    <property type="component" value="Segment"/>
</dbReference>
<protein>
    <submittedName>
        <fullName evidence="1">Uncharacterized protein</fullName>
    </submittedName>
</protein>
<organism evidence="1 2">
    <name type="scientific">Nodularia phage vB_NpeS-2AV2</name>
    <dbReference type="NCBI Taxonomy" id="1777122"/>
    <lineage>
        <taxon>Viruses</taxon>
        <taxon>Duplodnaviria</taxon>
        <taxon>Heunggongvirae</taxon>
        <taxon>Uroviricota</taxon>
        <taxon>Caudoviricetes</taxon>
        <taxon>Ravarandavirus</taxon>
        <taxon>Ravarandavirus rv2AV2</taxon>
    </lineage>
</organism>
<name>A0A1L2BX27_9CAUD</name>